<organism evidence="1 2">
    <name type="scientific">Desulfocurvibacter africanus PCS</name>
    <dbReference type="NCBI Taxonomy" id="1262666"/>
    <lineage>
        <taxon>Bacteria</taxon>
        <taxon>Pseudomonadati</taxon>
        <taxon>Thermodesulfobacteriota</taxon>
        <taxon>Desulfovibrionia</taxon>
        <taxon>Desulfovibrionales</taxon>
        <taxon>Desulfovibrionaceae</taxon>
        <taxon>Desulfocurvibacter</taxon>
    </lineage>
</organism>
<dbReference type="InterPro" id="IPR011051">
    <property type="entry name" value="RmlC_Cupin_sf"/>
</dbReference>
<comment type="caution">
    <text evidence="1">The sequence shown here is derived from an EMBL/GenBank/DDBJ whole genome shotgun (WGS) entry which is preliminary data.</text>
</comment>
<dbReference type="EMBL" id="AOSV01000004">
    <property type="protein sequence ID" value="EMG38418.1"/>
    <property type="molecule type" value="Genomic_DNA"/>
</dbReference>
<protein>
    <submittedName>
        <fullName evidence="1">Uncharacterized protein</fullName>
    </submittedName>
</protein>
<dbReference type="PATRIC" id="fig|1262666.3.peg.723"/>
<gene>
    <name evidence="1" type="ORF">PCS_00716</name>
</gene>
<name>M5Q3G7_DESAF</name>
<dbReference type="OrthoDB" id="9796518at2"/>
<evidence type="ECO:0000313" key="2">
    <source>
        <dbReference type="Proteomes" id="UP000011922"/>
    </source>
</evidence>
<accession>M5Q3G7</accession>
<dbReference type="AlphaFoldDB" id="M5Q3G7"/>
<dbReference type="Proteomes" id="UP000011922">
    <property type="component" value="Unassembled WGS sequence"/>
</dbReference>
<dbReference type="RefSeq" id="WP_005984165.1">
    <property type="nucleotide sequence ID" value="NZ_AOSV01000004.1"/>
</dbReference>
<proteinExistence type="predicted"/>
<evidence type="ECO:0000313" key="1">
    <source>
        <dbReference type="EMBL" id="EMG38418.1"/>
    </source>
</evidence>
<reference evidence="1 2" key="1">
    <citation type="journal article" date="2013" name="Genome Announc.">
        <title>Draft Genome Sequence for Desulfovibrio africanus Strain PCS.</title>
        <authorList>
            <person name="Brown S.D."/>
            <person name="Utturkar S.M."/>
            <person name="Arkin A.P."/>
            <person name="Deutschbauer A.M."/>
            <person name="Elias D.A."/>
            <person name="Hazen T.C."/>
            <person name="Chakraborty R."/>
        </authorList>
    </citation>
    <scope>NUCLEOTIDE SEQUENCE [LARGE SCALE GENOMIC DNA]</scope>
    <source>
        <strain evidence="1 2">PCS</strain>
    </source>
</reference>
<sequence>MIKQVIWHDHLLAIILPADFRAEGIHFFTPDTFSQQLGYMNRPKGHAIPPHDHNPVSRTIEWTQEVLYIRSGCVRLDLYAPETRNYIESHVLRRGDVVLLAHGGHGLVMLEQSEIIEVKQGPYAGEMDKTRFAQVAEADVVAHDKQS</sequence>
<dbReference type="SUPFAM" id="SSF51182">
    <property type="entry name" value="RmlC-like cupins"/>
    <property type="match status" value="1"/>
</dbReference>